<evidence type="ECO:0000313" key="2">
    <source>
        <dbReference type="Proteomes" id="UP000007123"/>
    </source>
</evidence>
<comment type="caution">
    <text evidence="1">The sequence shown here is derived from an EMBL/GenBank/DDBJ whole genome shotgun (WGS) entry which is preliminary data.</text>
</comment>
<dbReference type="Proteomes" id="UP000007123">
    <property type="component" value="Unassembled WGS sequence"/>
</dbReference>
<accession>K2Q8G7</accession>
<keyword evidence="2" id="KW-1185">Reference proteome</keyword>
<dbReference type="EMBL" id="ALJF01000006">
    <property type="protein sequence ID" value="EKF60089.1"/>
    <property type="molecule type" value="Genomic_DNA"/>
</dbReference>
<evidence type="ECO:0000313" key="1">
    <source>
        <dbReference type="EMBL" id="EKF60089.1"/>
    </source>
</evidence>
<reference evidence="1 2" key="1">
    <citation type="journal article" date="2012" name="J. Bacteriol.">
        <title>Draft Genome Sequence of Agrobacterium albertimagni Strain AOL15.</title>
        <authorList>
            <person name="Trimble W.L."/>
            <person name="Phung le T."/>
            <person name="Meyer F."/>
            <person name="Gilbert J.A."/>
            <person name="Silver S."/>
        </authorList>
    </citation>
    <scope>NUCLEOTIDE SEQUENCE [LARGE SCALE GENOMIC DNA]</scope>
    <source>
        <strain evidence="1 2">AOL15</strain>
    </source>
</reference>
<evidence type="ECO:0008006" key="3">
    <source>
        <dbReference type="Google" id="ProtNLM"/>
    </source>
</evidence>
<name>K2Q8G7_9HYPH</name>
<proteinExistence type="predicted"/>
<sequence>MDFKKYAKGVRQLETPFGRPVDAYIFGRSFQETEKSTYESIEAALDGNDPQWRTRELIIMPSHVGKNDQTDIQHMIDVAHSAGFDAVAVSVILTTDTGDNRHNFPPIWRMNWDERWTIPNPWSSDPGGQLQALGRDLWFWISNALVK</sequence>
<dbReference type="AlphaFoldDB" id="K2Q8G7"/>
<protein>
    <recommendedName>
        <fullName evidence="3">Thoeris protein ThsB TIR-like domain-containing protein</fullName>
    </recommendedName>
</protein>
<organism evidence="1 2">
    <name type="scientific">Agrobacterium albertimagni AOL15</name>
    <dbReference type="NCBI Taxonomy" id="1156935"/>
    <lineage>
        <taxon>Bacteria</taxon>
        <taxon>Pseudomonadati</taxon>
        <taxon>Pseudomonadota</taxon>
        <taxon>Alphaproteobacteria</taxon>
        <taxon>Hyphomicrobiales</taxon>
        <taxon>Rhizobiaceae</taxon>
        <taxon>Rhizobium/Agrobacterium group</taxon>
        <taxon>Agrobacterium</taxon>
    </lineage>
</organism>
<gene>
    <name evidence="1" type="ORF">QWE_08341</name>
</gene>
<dbReference type="RefSeq" id="WP_006725660.1">
    <property type="nucleotide sequence ID" value="NZ_ALJF01000006.1"/>
</dbReference>
<dbReference type="OrthoDB" id="8410130at2"/>